<dbReference type="Pfam" id="PF00171">
    <property type="entry name" value="Aldedh"/>
    <property type="match status" value="1"/>
</dbReference>
<evidence type="ECO:0000256" key="3">
    <source>
        <dbReference type="PIRSR" id="PIRSR617656-1"/>
    </source>
</evidence>
<dbReference type="PROSITE" id="PS00687">
    <property type="entry name" value="ALDEHYDE_DEHYDR_GLU"/>
    <property type="match status" value="1"/>
</dbReference>
<dbReference type="InterPro" id="IPR016160">
    <property type="entry name" value="Ald_DH_CS_CYS"/>
</dbReference>
<evidence type="ECO:0000256" key="4">
    <source>
        <dbReference type="PIRSR" id="PIRSR617656-3"/>
    </source>
</evidence>
<dbReference type="InterPro" id="IPR016162">
    <property type="entry name" value="Ald_DH_N"/>
</dbReference>
<organism evidence="8 9">
    <name type="scientific">Paraburkholderia caribensis MBA4</name>
    <dbReference type="NCBI Taxonomy" id="1323664"/>
    <lineage>
        <taxon>Bacteria</taxon>
        <taxon>Pseudomonadati</taxon>
        <taxon>Pseudomonadota</taxon>
        <taxon>Betaproteobacteria</taxon>
        <taxon>Burkholderiales</taxon>
        <taxon>Burkholderiaceae</taxon>
        <taxon>Paraburkholderia</taxon>
    </lineage>
</organism>
<keyword evidence="4" id="KW-0520">NAD</keyword>
<evidence type="ECO:0000313" key="8">
    <source>
        <dbReference type="EMBL" id="ALL67015.1"/>
    </source>
</evidence>
<feature type="active site" description="Proton donor/acceptor" evidence="3">
    <location>
        <position position="258"/>
    </location>
</feature>
<evidence type="ECO:0000256" key="2">
    <source>
        <dbReference type="ARBA" id="ARBA00023002"/>
    </source>
</evidence>
<dbReference type="RefSeq" id="WP_036001307.1">
    <property type="nucleotide sequence ID" value="NZ_CP012747.1"/>
</dbReference>
<dbReference type="InterPro" id="IPR016163">
    <property type="entry name" value="Ald_DH_C"/>
</dbReference>
<dbReference type="EMBL" id="CP012747">
    <property type="protein sequence ID" value="ALL67015.1"/>
    <property type="molecule type" value="Genomic_DNA"/>
</dbReference>
<dbReference type="InterPro" id="IPR015590">
    <property type="entry name" value="Aldehyde_DH_dom"/>
</dbReference>
<keyword evidence="2 6" id="KW-0560">Oxidoreductase</keyword>
<dbReference type="InterPro" id="IPR016161">
    <property type="entry name" value="Ald_DH/histidinol_DH"/>
</dbReference>
<dbReference type="PROSITE" id="PS00070">
    <property type="entry name" value="ALDEHYDE_DEHYDR_CYS"/>
    <property type="match status" value="1"/>
</dbReference>
<dbReference type="GO" id="GO:0008911">
    <property type="term" value="F:lactaldehyde dehydrogenase (NAD+) activity"/>
    <property type="evidence" value="ECO:0007669"/>
    <property type="project" value="TreeGrafter"/>
</dbReference>
<dbReference type="InterPro" id="IPR017656">
    <property type="entry name" value="Put_phosphonoacetaldehyde_DH"/>
</dbReference>
<dbReference type="Proteomes" id="UP000019146">
    <property type="component" value="Chromosome 2"/>
</dbReference>
<evidence type="ECO:0000259" key="7">
    <source>
        <dbReference type="Pfam" id="PF00171"/>
    </source>
</evidence>
<dbReference type="SUPFAM" id="SSF53720">
    <property type="entry name" value="ALDH-like"/>
    <property type="match status" value="1"/>
</dbReference>
<dbReference type="Gene3D" id="3.40.605.10">
    <property type="entry name" value="Aldehyde Dehydrogenase, Chain A, domain 1"/>
    <property type="match status" value="1"/>
</dbReference>
<accession>A0A0P0REK3</accession>
<feature type="active site" description="Nucleophile" evidence="3">
    <location>
        <position position="292"/>
    </location>
</feature>
<evidence type="ECO:0000256" key="5">
    <source>
        <dbReference type="PROSITE-ProRule" id="PRU10007"/>
    </source>
</evidence>
<protein>
    <submittedName>
        <fullName evidence="8">NAD-dependent aldehyde dehydrogenase</fullName>
    </submittedName>
</protein>
<name>A0A0P0REK3_9BURK</name>
<feature type="domain" description="Aldehyde dehydrogenase" evidence="7">
    <location>
        <begin position="27"/>
        <end position="479"/>
    </location>
</feature>
<evidence type="ECO:0000256" key="1">
    <source>
        <dbReference type="ARBA" id="ARBA00009986"/>
    </source>
</evidence>
<feature type="binding site" evidence="4">
    <location>
        <begin position="185"/>
        <end position="188"/>
    </location>
    <ligand>
        <name>NAD(+)</name>
        <dbReference type="ChEBI" id="CHEBI:57540"/>
    </ligand>
</feature>
<dbReference type="AlphaFoldDB" id="A0A0P0REK3"/>
<proteinExistence type="inferred from homology"/>
<dbReference type="CDD" id="cd07146">
    <property type="entry name" value="ALDH_PhpJ"/>
    <property type="match status" value="1"/>
</dbReference>
<dbReference type="GeneID" id="69970914"/>
<dbReference type="KEGG" id="bcai:K788_0008337"/>
<dbReference type="PANTHER" id="PTHR42991">
    <property type="entry name" value="ALDEHYDE DEHYDROGENASE"/>
    <property type="match status" value="1"/>
</dbReference>
<feature type="binding site" evidence="4">
    <location>
        <begin position="159"/>
        <end position="161"/>
    </location>
    <ligand>
        <name>NAD(+)</name>
        <dbReference type="ChEBI" id="CHEBI:57540"/>
    </ligand>
</feature>
<gene>
    <name evidence="8" type="ORF">K788_0008337</name>
</gene>
<reference evidence="8 9" key="1">
    <citation type="journal article" date="2014" name="Genome Announc.">
        <title>Draft Genome Sequence of the Haloacid-Degrading Burkholderia caribensis Strain MBA4.</title>
        <authorList>
            <person name="Pan Y."/>
            <person name="Kong K.F."/>
            <person name="Tsang J.S."/>
        </authorList>
    </citation>
    <scope>NUCLEOTIDE SEQUENCE [LARGE SCALE GENOMIC DNA]</scope>
    <source>
        <strain evidence="8 9">MBA4</strain>
    </source>
</reference>
<evidence type="ECO:0000256" key="6">
    <source>
        <dbReference type="RuleBase" id="RU003345"/>
    </source>
</evidence>
<dbReference type="NCBIfam" id="TIGR03250">
    <property type="entry name" value="PhnAcAld_DH"/>
    <property type="match status" value="1"/>
</dbReference>
<dbReference type="Gene3D" id="3.40.309.10">
    <property type="entry name" value="Aldehyde Dehydrogenase, Chain A, domain 2"/>
    <property type="match status" value="1"/>
</dbReference>
<dbReference type="InterPro" id="IPR051020">
    <property type="entry name" value="ALDH-related_metabolic_enz"/>
</dbReference>
<feature type="binding site" evidence="4">
    <location>
        <position position="386"/>
    </location>
    <ligand>
        <name>NAD(+)</name>
        <dbReference type="ChEBI" id="CHEBI:57540"/>
    </ligand>
</feature>
<comment type="similarity">
    <text evidence="1 6">Belongs to the aldehyde dehydrogenase family.</text>
</comment>
<dbReference type="PANTHER" id="PTHR42991:SF1">
    <property type="entry name" value="ALDEHYDE DEHYDROGENASE"/>
    <property type="match status" value="1"/>
</dbReference>
<evidence type="ECO:0000313" key="9">
    <source>
        <dbReference type="Proteomes" id="UP000019146"/>
    </source>
</evidence>
<feature type="active site" evidence="5">
    <location>
        <position position="258"/>
    </location>
</feature>
<feature type="binding site" evidence="4">
    <location>
        <position position="239"/>
    </location>
    <ligand>
        <name>NAD(+)</name>
        <dbReference type="ChEBI" id="CHEBI:57540"/>
    </ligand>
</feature>
<dbReference type="InterPro" id="IPR029510">
    <property type="entry name" value="Ald_DH_CS_GLU"/>
</dbReference>
<sequence>MNAILQSNDHPAFRAEALRLKGERAARTRTLDVFDPYSGMRVGTVPMASVDDVRAAFEYASAYQATLSRYERSQILERAGILLRERLEAASDLISLESGLSKQDSRYEIGRVADVLKFASIEALRDDGQSFSCDLTPHGKKRRVFTQRDPLTGVIVAITPFNHPMNQVAHKIAPSIATNNRVILKPSEKVPLSAFYLADVLYEAGLPAPMLQVLTGDPREIADELITNPLAELVTFTGGVAIGKHIAERAGYRRVVLELGGNDPLIVLEDADIERAATLAVQGSYKNSGQRCTAVKRIIVQKSIAARFTELVVEKTREWTYGDPFDTSNQMGTVIDVDAARLFEARVNEAVAHGARLLTGNQRKGALYAPTVVDQVDPSMTLIREETFGPVSPIITFDTIDDAIRISNGTPFGLSCGLCTNRQDAIPRFINELRVGTVNVWEVPGYRVELTPFGGIKDSGLGYKEGVQEAMKSFTNLKTFSLPWE</sequence>